<keyword evidence="6" id="KW-0675">Receptor</keyword>
<evidence type="ECO:0000256" key="7">
    <source>
        <dbReference type="ARBA" id="ARBA00023180"/>
    </source>
</evidence>
<evidence type="ECO:0000313" key="10">
    <source>
        <dbReference type="Proteomes" id="UP001381693"/>
    </source>
</evidence>
<dbReference type="PANTHER" id="PTHR42643">
    <property type="entry name" value="IONOTROPIC RECEPTOR 20A-RELATED"/>
    <property type="match status" value="1"/>
</dbReference>
<keyword evidence="10" id="KW-1185">Reference proteome</keyword>
<dbReference type="SUPFAM" id="SSF53850">
    <property type="entry name" value="Periplasmic binding protein-like II"/>
    <property type="match status" value="1"/>
</dbReference>
<feature type="transmembrane region" description="Helical" evidence="8">
    <location>
        <begin position="166"/>
        <end position="184"/>
    </location>
</feature>
<reference evidence="9 10" key="1">
    <citation type="submission" date="2023-11" db="EMBL/GenBank/DDBJ databases">
        <title>Halocaridina rubra genome assembly.</title>
        <authorList>
            <person name="Smith C."/>
        </authorList>
    </citation>
    <scope>NUCLEOTIDE SEQUENCE [LARGE SCALE GENOMIC DNA]</scope>
    <source>
        <strain evidence="9">EP-1</strain>
        <tissue evidence="9">Whole</tissue>
    </source>
</reference>
<evidence type="ECO:0000313" key="9">
    <source>
        <dbReference type="EMBL" id="KAK7085658.1"/>
    </source>
</evidence>
<keyword evidence="2" id="KW-1003">Cell membrane</keyword>
<sequence>MPHTSNYATRLGSRDEKVIKDVISHLFSDRKKLYELLQEATEGIYKQIWDLFDPSVGYVHSWDEGVAKVLKGRYVFLNAHLGAELRAKKLGLKRYYFARNSFYPQAYGIVCENGSPYREVFEGILIKLWSTGLVGKWTRDEVAKVKGVVVDLQKGPQAIAIRHLQAAFFLVIIGFASSFLAFVLEKLIWHCRKYFNKGPDI</sequence>
<evidence type="ECO:0000256" key="5">
    <source>
        <dbReference type="ARBA" id="ARBA00023136"/>
    </source>
</evidence>
<protein>
    <submittedName>
        <fullName evidence="9">Uncharacterized protein</fullName>
    </submittedName>
</protein>
<comment type="caution">
    <text evidence="9">The sequence shown here is derived from an EMBL/GenBank/DDBJ whole genome shotgun (WGS) entry which is preliminary data.</text>
</comment>
<dbReference type="Gene3D" id="3.40.190.10">
    <property type="entry name" value="Periplasmic binding protein-like II"/>
    <property type="match status" value="2"/>
</dbReference>
<evidence type="ECO:0000256" key="1">
    <source>
        <dbReference type="ARBA" id="ARBA00004651"/>
    </source>
</evidence>
<evidence type="ECO:0000256" key="4">
    <source>
        <dbReference type="ARBA" id="ARBA00022989"/>
    </source>
</evidence>
<organism evidence="9 10">
    <name type="scientific">Halocaridina rubra</name>
    <name type="common">Hawaiian red shrimp</name>
    <dbReference type="NCBI Taxonomy" id="373956"/>
    <lineage>
        <taxon>Eukaryota</taxon>
        <taxon>Metazoa</taxon>
        <taxon>Ecdysozoa</taxon>
        <taxon>Arthropoda</taxon>
        <taxon>Crustacea</taxon>
        <taxon>Multicrustacea</taxon>
        <taxon>Malacostraca</taxon>
        <taxon>Eumalacostraca</taxon>
        <taxon>Eucarida</taxon>
        <taxon>Decapoda</taxon>
        <taxon>Pleocyemata</taxon>
        <taxon>Caridea</taxon>
        <taxon>Atyoidea</taxon>
        <taxon>Atyidae</taxon>
        <taxon>Halocaridina</taxon>
    </lineage>
</organism>
<keyword evidence="5 8" id="KW-0472">Membrane</keyword>
<keyword evidence="3 8" id="KW-0812">Transmembrane</keyword>
<proteinExistence type="predicted"/>
<dbReference type="GO" id="GO:0005886">
    <property type="term" value="C:plasma membrane"/>
    <property type="evidence" value="ECO:0007669"/>
    <property type="project" value="UniProtKB-SubCell"/>
</dbReference>
<evidence type="ECO:0000256" key="3">
    <source>
        <dbReference type="ARBA" id="ARBA00022692"/>
    </source>
</evidence>
<name>A0AAN9AEC1_HALRR</name>
<keyword evidence="4 8" id="KW-1133">Transmembrane helix</keyword>
<evidence type="ECO:0000256" key="8">
    <source>
        <dbReference type="SAM" id="Phobius"/>
    </source>
</evidence>
<keyword evidence="7" id="KW-0325">Glycoprotein</keyword>
<dbReference type="InterPro" id="IPR052192">
    <property type="entry name" value="Insect_Ionotropic_Sensory_Rcpt"/>
</dbReference>
<comment type="subcellular location">
    <subcellularLocation>
        <location evidence="1">Cell membrane</location>
        <topology evidence="1">Multi-pass membrane protein</topology>
    </subcellularLocation>
</comment>
<accession>A0AAN9AEC1</accession>
<evidence type="ECO:0000256" key="2">
    <source>
        <dbReference type="ARBA" id="ARBA00022475"/>
    </source>
</evidence>
<dbReference type="PANTHER" id="PTHR42643:SF24">
    <property type="entry name" value="IONOTROPIC RECEPTOR 60A"/>
    <property type="match status" value="1"/>
</dbReference>
<evidence type="ECO:0000256" key="6">
    <source>
        <dbReference type="ARBA" id="ARBA00023170"/>
    </source>
</evidence>
<gene>
    <name evidence="9" type="ORF">SK128_020695</name>
</gene>
<dbReference type="EMBL" id="JAXCGZ010000686">
    <property type="protein sequence ID" value="KAK7085658.1"/>
    <property type="molecule type" value="Genomic_DNA"/>
</dbReference>
<dbReference type="AlphaFoldDB" id="A0AAN9AEC1"/>
<dbReference type="Proteomes" id="UP001381693">
    <property type="component" value="Unassembled WGS sequence"/>
</dbReference>